<evidence type="ECO:0000313" key="1">
    <source>
        <dbReference type="Proteomes" id="UP000095286"/>
    </source>
</evidence>
<dbReference type="WBParaSite" id="RSKR_0000440300.1">
    <property type="protein sequence ID" value="RSKR_0000440300.1"/>
    <property type="gene ID" value="RSKR_0000440300"/>
</dbReference>
<accession>A0AC35TU99</accession>
<name>A0AC35TU99_9BILA</name>
<reference evidence="2" key="1">
    <citation type="submission" date="2016-11" db="UniProtKB">
        <authorList>
            <consortium name="WormBaseParasite"/>
        </authorList>
    </citation>
    <scope>IDENTIFICATION</scope>
    <source>
        <strain evidence="2">KR3021</strain>
    </source>
</reference>
<organism evidence="1 2">
    <name type="scientific">Rhabditophanes sp. KR3021</name>
    <dbReference type="NCBI Taxonomy" id="114890"/>
    <lineage>
        <taxon>Eukaryota</taxon>
        <taxon>Metazoa</taxon>
        <taxon>Ecdysozoa</taxon>
        <taxon>Nematoda</taxon>
        <taxon>Chromadorea</taxon>
        <taxon>Rhabditida</taxon>
        <taxon>Tylenchina</taxon>
        <taxon>Panagrolaimomorpha</taxon>
        <taxon>Strongyloidoidea</taxon>
        <taxon>Alloionematidae</taxon>
        <taxon>Rhabditophanes</taxon>
    </lineage>
</organism>
<evidence type="ECO:0000313" key="2">
    <source>
        <dbReference type="WBParaSite" id="RSKR_0000440300.1"/>
    </source>
</evidence>
<dbReference type="Proteomes" id="UP000095286">
    <property type="component" value="Unplaced"/>
</dbReference>
<protein>
    <submittedName>
        <fullName evidence="2">Glycerol kinase</fullName>
    </submittedName>
</protein>
<sequence>MVLLAAIDQGTSSSRFLVFDSETGTLVADHQIEVQQIFPQAGWVEMNPIEIYDTVIKCIEEVCHKLINLNIDANQIKAIGLANQRETTVVWDKETGLPLANAIVWLDSRTSALAEEFIQKTPTKDKEYFKEKCGLPIHNYFSALKLRWLIDNVEAVREAKSKETLLAGTVDSWILWKLLGKHITDVTNASRTMLLDLGKRKWSNELTTFFDIDINILPEIRSSAEIYGVVNVGSLRNVPLSGCLGDQQAALVGHNCLQPGDTKSTFGTGTFLLSNIGKNPVVSKCGLLTTVAFQFGENEPMVYALEGSGSIGGNVIRFLRDNLGFIKSNADSELLANSVQSTEGVYFVPCFSGLYTPHWDSTARGTICGLTQVSNKAHITKAALQAVAFQTAEMIEAIENDPKTPKILKLRIDGGMTFNKSFVQMQANVIGRQVDCPDMGEISGWGAAVAGGIGAGLVKLETYKHFVHPKVRSYIPTNDEAQRSYQLKKWKDAVSRARGWV</sequence>
<proteinExistence type="predicted"/>